<evidence type="ECO:0000256" key="3">
    <source>
        <dbReference type="ARBA" id="ARBA00012438"/>
    </source>
</evidence>
<keyword evidence="11" id="KW-1185">Reference proteome</keyword>
<comment type="subcellular location">
    <subcellularLocation>
        <location evidence="2">Membrane</location>
    </subcellularLocation>
</comment>
<organism evidence="10 11">
    <name type="scientific">Clostridium mobile</name>
    <dbReference type="NCBI Taxonomy" id="2841512"/>
    <lineage>
        <taxon>Bacteria</taxon>
        <taxon>Bacillati</taxon>
        <taxon>Bacillota</taxon>
        <taxon>Clostridia</taxon>
        <taxon>Eubacteriales</taxon>
        <taxon>Clostridiaceae</taxon>
        <taxon>Clostridium</taxon>
    </lineage>
</organism>
<accession>A0ABS6EDY9</accession>
<dbReference type="PANTHER" id="PTHR45453:SF1">
    <property type="entry name" value="PHOSPHATE REGULON SENSOR PROTEIN PHOR"/>
    <property type="match status" value="1"/>
</dbReference>
<feature type="transmembrane region" description="Helical" evidence="8">
    <location>
        <begin position="16"/>
        <end position="37"/>
    </location>
</feature>
<evidence type="ECO:0000256" key="6">
    <source>
        <dbReference type="ARBA" id="ARBA00022777"/>
    </source>
</evidence>
<keyword evidence="6 10" id="KW-0418">Kinase</keyword>
<dbReference type="InterPro" id="IPR003661">
    <property type="entry name" value="HisK_dim/P_dom"/>
</dbReference>
<feature type="domain" description="Histidine kinase" evidence="9">
    <location>
        <begin position="251"/>
        <end position="474"/>
    </location>
</feature>
<evidence type="ECO:0000256" key="7">
    <source>
        <dbReference type="ARBA" id="ARBA00023012"/>
    </source>
</evidence>
<keyword evidence="5" id="KW-0808">Transferase</keyword>
<keyword evidence="4" id="KW-0597">Phosphoprotein</keyword>
<dbReference type="SMART" id="SM00387">
    <property type="entry name" value="HATPase_c"/>
    <property type="match status" value="1"/>
</dbReference>
<keyword evidence="8" id="KW-1133">Transmembrane helix</keyword>
<feature type="transmembrane region" description="Helical" evidence="8">
    <location>
        <begin position="150"/>
        <end position="168"/>
    </location>
</feature>
<evidence type="ECO:0000256" key="2">
    <source>
        <dbReference type="ARBA" id="ARBA00004370"/>
    </source>
</evidence>
<dbReference type="InterPro" id="IPR050351">
    <property type="entry name" value="BphY/WalK/GraS-like"/>
</dbReference>
<dbReference type="Pfam" id="PF00512">
    <property type="entry name" value="HisKA"/>
    <property type="match status" value="1"/>
</dbReference>
<dbReference type="RefSeq" id="WP_216437802.1">
    <property type="nucleotide sequence ID" value="NZ_JAHLQF010000001.1"/>
</dbReference>
<protein>
    <recommendedName>
        <fullName evidence="3">histidine kinase</fullName>
        <ecNumber evidence="3">2.7.13.3</ecNumber>
    </recommendedName>
</protein>
<dbReference type="InterPro" id="IPR005467">
    <property type="entry name" value="His_kinase_dom"/>
</dbReference>
<keyword evidence="8" id="KW-0472">Membrane</keyword>
<dbReference type="InterPro" id="IPR003594">
    <property type="entry name" value="HATPase_dom"/>
</dbReference>
<gene>
    <name evidence="10" type="ORF">KQI86_03710</name>
</gene>
<sequence length="474" mass="54997">MNNQRRLTAYFLPRTIILLLLSYFVFLSPLSLFNLLLKHENNPISEVFVSTIIENTIIQNEKVIVKQNILDKINQEDMWLQILNAEGYEIFQFNRPKDFQIQYAPGELILEKNNNAKNEYMIFTGFKNIQGQKLTWIVGQHNFTKDKLELILIILGMILAAIFASMLFSKWIGKPLAYILFWLQQLSKGAYLEENTNNITPIYENKNGKIKRPYIIYKEVIFALNQLTLKLRENEKERKELDKLREEWITSVSHDIKTPLSVLKGYADLLATDTLVWNEKEVSQFVSIIQDRSCYIEELVNDFNLIFRLKNNDLPINKNNEDVIELLRECMIDITNTSKGKKQYLNFYSNDEELFYPVDKKLFKRAIDNLLVNAVMHNPEKTTVELKVCSFDNKSLDKNVSNFQIIIQDDGIGMDSRTQRHLFERYYRGTDSSSDVKGTGLGMAIAQQLIYAHKGEISVSSAPKKGTKITITLG</sequence>
<dbReference type="PANTHER" id="PTHR45453">
    <property type="entry name" value="PHOSPHATE REGULON SENSOR PROTEIN PHOR"/>
    <property type="match status" value="1"/>
</dbReference>
<reference evidence="10 11" key="1">
    <citation type="submission" date="2021-06" db="EMBL/GenBank/DDBJ databases">
        <authorList>
            <person name="Sun Q."/>
            <person name="Li D."/>
        </authorList>
    </citation>
    <scope>NUCLEOTIDE SEQUENCE [LARGE SCALE GENOMIC DNA]</scope>
    <source>
        <strain evidence="10 11">MSJ-11</strain>
    </source>
</reference>
<evidence type="ECO:0000256" key="5">
    <source>
        <dbReference type="ARBA" id="ARBA00022679"/>
    </source>
</evidence>
<dbReference type="CDD" id="cd00082">
    <property type="entry name" value="HisKA"/>
    <property type="match status" value="1"/>
</dbReference>
<dbReference type="Proteomes" id="UP000726170">
    <property type="component" value="Unassembled WGS sequence"/>
</dbReference>
<dbReference type="Pfam" id="PF02518">
    <property type="entry name" value="HATPase_c"/>
    <property type="match status" value="1"/>
</dbReference>
<keyword evidence="7" id="KW-0902">Two-component regulatory system</keyword>
<evidence type="ECO:0000256" key="8">
    <source>
        <dbReference type="SAM" id="Phobius"/>
    </source>
</evidence>
<keyword evidence="8" id="KW-0812">Transmembrane</keyword>
<comment type="catalytic activity">
    <reaction evidence="1">
        <text>ATP + protein L-histidine = ADP + protein N-phospho-L-histidine.</text>
        <dbReference type="EC" id="2.7.13.3"/>
    </reaction>
</comment>
<evidence type="ECO:0000259" key="9">
    <source>
        <dbReference type="PROSITE" id="PS50109"/>
    </source>
</evidence>
<name>A0ABS6EDY9_9CLOT</name>
<comment type="caution">
    <text evidence="10">The sequence shown here is derived from an EMBL/GenBank/DDBJ whole genome shotgun (WGS) entry which is preliminary data.</text>
</comment>
<evidence type="ECO:0000313" key="11">
    <source>
        <dbReference type="Proteomes" id="UP000726170"/>
    </source>
</evidence>
<dbReference type="CDD" id="cd00075">
    <property type="entry name" value="HATPase"/>
    <property type="match status" value="1"/>
</dbReference>
<dbReference type="EMBL" id="JAHLQF010000001">
    <property type="protein sequence ID" value="MBU5483421.1"/>
    <property type="molecule type" value="Genomic_DNA"/>
</dbReference>
<evidence type="ECO:0000313" key="10">
    <source>
        <dbReference type="EMBL" id="MBU5483421.1"/>
    </source>
</evidence>
<dbReference type="SMART" id="SM00388">
    <property type="entry name" value="HisKA"/>
    <property type="match status" value="1"/>
</dbReference>
<evidence type="ECO:0000256" key="1">
    <source>
        <dbReference type="ARBA" id="ARBA00000085"/>
    </source>
</evidence>
<evidence type="ECO:0000256" key="4">
    <source>
        <dbReference type="ARBA" id="ARBA00022553"/>
    </source>
</evidence>
<dbReference type="PROSITE" id="PS50109">
    <property type="entry name" value="HIS_KIN"/>
    <property type="match status" value="1"/>
</dbReference>
<dbReference type="EC" id="2.7.13.3" evidence="3"/>
<proteinExistence type="predicted"/>
<dbReference type="GO" id="GO:0016301">
    <property type="term" value="F:kinase activity"/>
    <property type="evidence" value="ECO:0007669"/>
    <property type="project" value="UniProtKB-KW"/>
</dbReference>